<accession>A0A3R9YKU5</accession>
<sequence>MRLSLPFAFVAASLLSAASPATAARVAANPPATANALLIKPLTFFKLDDMDFAMLAAPAAGTAVIDPNSNTMTTTGGVVAVSGTPHAAQFQGATVSSSVVNIKVPVGSVTLTRQGGTETMTVSNFTVEGTSKRVLAARQVFTFRVGGTLNVAANQVEGLYSGTFDVTVQYP</sequence>
<evidence type="ECO:0000313" key="2">
    <source>
        <dbReference type="EMBL" id="RST29808.1"/>
    </source>
</evidence>
<keyword evidence="3" id="KW-1185">Reference proteome</keyword>
<dbReference type="RefSeq" id="WP_126717647.1">
    <property type="nucleotide sequence ID" value="NZ_RWJF01000001.1"/>
</dbReference>
<proteinExistence type="predicted"/>
<reference evidence="2 3" key="1">
    <citation type="submission" date="2018-12" db="EMBL/GenBank/DDBJ databases">
        <title>Sphingomonas sp. HMF7854 Genome sequencing and assembly.</title>
        <authorList>
            <person name="Cha I."/>
            <person name="Kang H."/>
            <person name="Kim H."/>
            <person name="Kang J."/>
            <person name="Joh K."/>
        </authorList>
    </citation>
    <scope>NUCLEOTIDE SEQUENCE [LARGE SCALE GENOMIC DNA]</scope>
    <source>
        <strain evidence="2 3">HMF7854</strain>
    </source>
</reference>
<dbReference type="EMBL" id="RWJF01000001">
    <property type="protein sequence ID" value="RST29808.1"/>
    <property type="molecule type" value="Genomic_DNA"/>
</dbReference>
<dbReference type="AlphaFoldDB" id="A0A3R9YKU5"/>
<dbReference type="OrthoDB" id="7576381at2"/>
<feature type="signal peptide" evidence="1">
    <location>
        <begin position="1"/>
        <end position="23"/>
    </location>
</feature>
<feature type="chain" id="PRO_5018734913" evidence="1">
    <location>
        <begin position="24"/>
        <end position="171"/>
    </location>
</feature>
<name>A0A3R9YKU5_9SPHN</name>
<dbReference type="InterPro" id="IPR025514">
    <property type="entry name" value="DUF4402"/>
</dbReference>
<keyword evidence="1" id="KW-0732">Signal</keyword>
<comment type="caution">
    <text evidence="2">The sequence shown here is derived from an EMBL/GenBank/DDBJ whole genome shotgun (WGS) entry which is preliminary data.</text>
</comment>
<dbReference type="Proteomes" id="UP000274661">
    <property type="component" value="Unassembled WGS sequence"/>
</dbReference>
<protein>
    <submittedName>
        <fullName evidence="2">DUF4402 domain-containing protein</fullName>
    </submittedName>
</protein>
<evidence type="ECO:0000256" key="1">
    <source>
        <dbReference type="SAM" id="SignalP"/>
    </source>
</evidence>
<organism evidence="2 3">
    <name type="scientific">Sphingomonas ginkgonis</name>
    <dbReference type="NCBI Taxonomy" id="2315330"/>
    <lineage>
        <taxon>Bacteria</taxon>
        <taxon>Pseudomonadati</taxon>
        <taxon>Pseudomonadota</taxon>
        <taxon>Alphaproteobacteria</taxon>
        <taxon>Sphingomonadales</taxon>
        <taxon>Sphingomonadaceae</taxon>
        <taxon>Sphingomonas</taxon>
    </lineage>
</organism>
<gene>
    <name evidence="2" type="ORF">HMF7854_02445</name>
</gene>
<dbReference type="Pfam" id="PF14352">
    <property type="entry name" value="DUF4402"/>
    <property type="match status" value="1"/>
</dbReference>
<evidence type="ECO:0000313" key="3">
    <source>
        <dbReference type="Proteomes" id="UP000274661"/>
    </source>
</evidence>